<reference evidence="3" key="1">
    <citation type="submission" date="2021-01" db="EMBL/GenBank/DDBJ databases">
        <authorList>
            <consortium name="Genoscope - CEA"/>
            <person name="William W."/>
        </authorList>
    </citation>
    <scope>NUCLEOTIDE SEQUENCE</scope>
</reference>
<evidence type="ECO:0000313" key="3">
    <source>
        <dbReference type="EMBL" id="CAD8085603.1"/>
    </source>
</evidence>
<sequence>MSQLRVVLLGVLGNGKTSLFNKITSANEPVTYGGKSVTKQIVIGQSMHGEFEIVDTPGFEAREDKLLHAAGVIAALSQGNVNRILIVVKCDRTDLMIKNIKKIIGTIQRYRDFITIVVSYWDELKRNYIQNQKKIEELKSELKQEILNNFNVSSVIFSSIDDDPKTITKDIINIIVNSRFTNIKLLESEIYSQFDLLSLDDDNEKEYNSFMNKIKNAFRKISLNCIKYIKKQNVNDPDLIDKLHFLTLAIKQIANEEVEKFEIKYGEYMNELYDTDGINIQYLNHIYLKKEISYDLERVIMEAQKKMKESKNHCFNWIKQCPFCGLVWIKVIGCDNETTCGNRVNSDYDDLLTKVNLENKFKIIVKNNLIDIEIEQSNQNQCEQSSEIDSDQFYLKNLYMLYNSVKDDVIFQNQYGTIFDINTFHQLICSLIDLTFFRQFCLNINDLNKIESQNQWKQFLSQNGYYSQIQDKSLGCGKKIVWKDLPPLSGPLLKELLSTELIDYFNDQEQLLKDEANDIAKELERTYKNLVNQAIKEQLKNVKVIPKQKQQTQEQQQQDPQQFQEGNIVENYKVLINKTKQEQLNVKRRYSIKMMTDENIYSEAETNDTSRTQIQQ</sequence>
<dbReference type="GO" id="GO:0005525">
    <property type="term" value="F:GTP binding"/>
    <property type="evidence" value="ECO:0007669"/>
    <property type="project" value="InterPro"/>
</dbReference>
<keyword evidence="4" id="KW-1185">Reference proteome</keyword>
<dbReference type="Pfam" id="PF01926">
    <property type="entry name" value="MMR_HSR1"/>
    <property type="match status" value="1"/>
</dbReference>
<dbReference type="AlphaFoldDB" id="A0A8S1N858"/>
<dbReference type="OrthoDB" id="8954335at2759"/>
<evidence type="ECO:0000256" key="1">
    <source>
        <dbReference type="SAM" id="Coils"/>
    </source>
</evidence>
<feature type="coiled-coil region" evidence="1">
    <location>
        <begin position="506"/>
        <end position="540"/>
    </location>
</feature>
<proteinExistence type="predicted"/>
<comment type="caution">
    <text evidence="3">The sequence shown here is derived from an EMBL/GenBank/DDBJ whole genome shotgun (WGS) entry which is preliminary data.</text>
</comment>
<organism evidence="3 4">
    <name type="scientific">Paramecium sonneborni</name>
    <dbReference type="NCBI Taxonomy" id="65129"/>
    <lineage>
        <taxon>Eukaryota</taxon>
        <taxon>Sar</taxon>
        <taxon>Alveolata</taxon>
        <taxon>Ciliophora</taxon>
        <taxon>Intramacronucleata</taxon>
        <taxon>Oligohymenophorea</taxon>
        <taxon>Peniculida</taxon>
        <taxon>Parameciidae</taxon>
        <taxon>Paramecium</taxon>
    </lineage>
</organism>
<dbReference type="Proteomes" id="UP000692954">
    <property type="component" value="Unassembled WGS sequence"/>
</dbReference>
<feature type="coiled-coil region" evidence="1">
    <location>
        <begin position="121"/>
        <end position="148"/>
    </location>
</feature>
<dbReference type="InterPro" id="IPR006073">
    <property type="entry name" value="GTP-bd"/>
</dbReference>
<protein>
    <recommendedName>
        <fullName evidence="2">G domain-containing protein</fullName>
    </recommendedName>
</protein>
<name>A0A8S1N858_9CILI</name>
<feature type="domain" description="G" evidence="2">
    <location>
        <begin position="5"/>
        <end position="104"/>
    </location>
</feature>
<keyword evidence="1" id="KW-0175">Coiled coil</keyword>
<accession>A0A8S1N858</accession>
<evidence type="ECO:0000313" key="4">
    <source>
        <dbReference type="Proteomes" id="UP000692954"/>
    </source>
</evidence>
<gene>
    <name evidence="3" type="ORF">PSON_ATCC_30995.1.T0480240</name>
</gene>
<dbReference type="EMBL" id="CAJJDN010000048">
    <property type="protein sequence ID" value="CAD8085603.1"/>
    <property type="molecule type" value="Genomic_DNA"/>
</dbReference>
<evidence type="ECO:0000259" key="2">
    <source>
        <dbReference type="Pfam" id="PF01926"/>
    </source>
</evidence>